<dbReference type="RefSeq" id="XP_022404368.1">
    <property type="nucleotide sequence ID" value="XM_022545655.1"/>
</dbReference>
<sequence>MVTLIHDVSNITSRGYSDFHISSSQGNSWSFGQTMPVILFAVPFVTMAELLYPEARKTVLSSTPCLENNTHDQSARHHDTEIAQPQVPLTFDPDRNYYHASSSLKAGTAAIIIAEVVLGIVPPIWIMSIAPSFAGLARFILETPLPLALLSLWCMILVSFGIDWIMSQSFIAFAILSTFTIFRGPVKYSGTETKLEPLEYRQTTEHAHYTYTAPRRGRLWLF</sequence>
<gene>
    <name evidence="2" type="ORF">ASPGLDRAFT_42728</name>
</gene>
<dbReference type="Proteomes" id="UP000184300">
    <property type="component" value="Unassembled WGS sequence"/>
</dbReference>
<dbReference type="AlphaFoldDB" id="A0A1L9VUV1"/>
<protein>
    <submittedName>
        <fullName evidence="2">Uncharacterized protein</fullName>
    </submittedName>
</protein>
<proteinExistence type="predicted"/>
<organism evidence="2 3">
    <name type="scientific">Aspergillus glaucus CBS 516.65</name>
    <dbReference type="NCBI Taxonomy" id="1160497"/>
    <lineage>
        <taxon>Eukaryota</taxon>
        <taxon>Fungi</taxon>
        <taxon>Dikarya</taxon>
        <taxon>Ascomycota</taxon>
        <taxon>Pezizomycotina</taxon>
        <taxon>Eurotiomycetes</taxon>
        <taxon>Eurotiomycetidae</taxon>
        <taxon>Eurotiales</taxon>
        <taxon>Aspergillaceae</taxon>
        <taxon>Aspergillus</taxon>
        <taxon>Aspergillus subgen. Aspergillus</taxon>
    </lineage>
</organism>
<reference evidence="3" key="1">
    <citation type="journal article" date="2017" name="Genome Biol.">
        <title>Comparative genomics reveals high biological diversity and specific adaptations in the industrially and medically important fungal genus Aspergillus.</title>
        <authorList>
            <person name="de Vries R.P."/>
            <person name="Riley R."/>
            <person name="Wiebenga A."/>
            <person name="Aguilar-Osorio G."/>
            <person name="Amillis S."/>
            <person name="Uchima C.A."/>
            <person name="Anderluh G."/>
            <person name="Asadollahi M."/>
            <person name="Askin M."/>
            <person name="Barry K."/>
            <person name="Battaglia E."/>
            <person name="Bayram O."/>
            <person name="Benocci T."/>
            <person name="Braus-Stromeyer S.A."/>
            <person name="Caldana C."/>
            <person name="Canovas D."/>
            <person name="Cerqueira G.C."/>
            <person name="Chen F."/>
            <person name="Chen W."/>
            <person name="Choi C."/>
            <person name="Clum A."/>
            <person name="Dos Santos R.A."/>
            <person name="Damasio A.R."/>
            <person name="Diallinas G."/>
            <person name="Emri T."/>
            <person name="Fekete E."/>
            <person name="Flipphi M."/>
            <person name="Freyberg S."/>
            <person name="Gallo A."/>
            <person name="Gournas C."/>
            <person name="Habgood R."/>
            <person name="Hainaut M."/>
            <person name="Harispe M.L."/>
            <person name="Henrissat B."/>
            <person name="Hilden K.S."/>
            <person name="Hope R."/>
            <person name="Hossain A."/>
            <person name="Karabika E."/>
            <person name="Karaffa L."/>
            <person name="Karanyi Z."/>
            <person name="Krasevec N."/>
            <person name="Kuo A."/>
            <person name="Kusch H."/>
            <person name="LaButti K."/>
            <person name="Lagendijk E.L."/>
            <person name="Lapidus A."/>
            <person name="Levasseur A."/>
            <person name="Lindquist E."/>
            <person name="Lipzen A."/>
            <person name="Logrieco A.F."/>
            <person name="MacCabe A."/>
            <person name="Maekelae M.R."/>
            <person name="Malavazi I."/>
            <person name="Melin P."/>
            <person name="Meyer V."/>
            <person name="Mielnichuk N."/>
            <person name="Miskei M."/>
            <person name="Molnar A.P."/>
            <person name="Mule G."/>
            <person name="Ngan C.Y."/>
            <person name="Orejas M."/>
            <person name="Orosz E."/>
            <person name="Ouedraogo J.P."/>
            <person name="Overkamp K.M."/>
            <person name="Park H.-S."/>
            <person name="Perrone G."/>
            <person name="Piumi F."/>
            <person name="Punt P.J."/>
            <person name="Ram A.F."/>
            <person name="Ramon A."/>
            <person name="Rauscher S."/>
            <person name="Record E."/>
            <person name="Riano-Pachon D.M."/>
            <person name="Robert V."/>
            <person name="Roehrig J."/>
            <person name="Ruller R."/>
            <person name="Salamov A."/>
            <person name="Salih N.S."/>
            <person name="Samson R.A."/>
            <person name="Sandor E."/>
            <person name="Sanguinetti M."/>
            <person name="Schuetze T."/>
            <person name="Sepcic K."/>
            <person name="Shelest E."/>
            <person name="Sherlock G."/>
            <person name="Sophianopoulou V."/>
            <person name="Squina F.M."/>
            <person name="Sun H."/>
            <person name="Susca A."/>
            <person name="Todd R.B."/>
            <person name="Tsang A."/>
            <person name="Unkles S.E."/>
            <person name="van de Wiele N."/>
            <person name="van Rossen-Uffink D."/>
            <person name="Oliveira J.V."/>
            <person name="Vesth T.C."/>
            <person name="Visser J."/>
            <person name="Yu J.-H."/>
            <person name="Zhou M."/>
            <person name="Andersen M.R."/>
            <person name="Archer D.B."/>
            <person name="Baker S.E."/>
            <person name="Benoit I."/>
            <person name="Brakhage A.A."/>
            <person name="Braus G.H."/>
            <person name="Fischer R."/>
            <person name="Frisvad J.C."/>
            <person name="Goldman G.H."/>
            <person name="Houbraken J."/>
            <person name="Oakley B."/>
            <person name="Pocsi I."/>
            <person name="Scazzocchio C."/>
            <person name="Seiboth B."/>
            <person name="vanKuyk P.A."/>
            <person name="Wortman J."/>
            <person name="Dyer P.S."/>
            <person name="Grigoriev I.V."/>
        </authorList>
    </citation>
    <scope>NUCLEOTIDE SEQUENCE [LARGE SCALE GENOMIC DNA]</scope>
    <source>
        <strain evidence="3">CBS 516.65</strain>
    </source>
</reference>
<dbReference type="EMBL" id="KV878890">
    <property type="protein sequence ID" value="OJJ87685.1"/>
    <property type="molecule type" value="Genomic_DNA"/>
</dbReference>
<feature type="transmembrane region" description="Helical" evidence="1">
    <location>
        <begin position="34"/>
        <end position="52"/>
    </location>
</feature>
<name>A0A1L9VUV1_ASPGL</name>
<dbReference type="VEuPathDB" id="FungiDB:ASPGLDRAFT_42728"/>
<accession>A0A1L9VUV1</accession>
<keyword evidence="1" id="KW-0812">Transmembrane</keyword>
<evidence type="ECO:0000313" key="3">
    <source>
        <dbReference type="Proteomes" id="UP000184300"/>
    </source>
</evidence>
<evidence type="ECO:0000256" key="1">
    <source>
        <dbReference type="SAM" id="Phobius"/>
    </source>
</evidence>
<dbReference type="OrthoDB" id="5427664at2759"/>
<feature type="transmembrane region" description="Helical" evidence="1">
    <location>
        <begin position="109"/>
        <end position="130"/>
    </location>
</feature>
<keyword evidence="1" id="KW-0472">Membrane</keyword>
<keyword evidence="3" id="KW-1185">Reference proteome</keyword>
<dbReference type="GeneID" id="34461916"/>
<evidence type="ECO:0000313" key="2">
    <source>
        <dbReference type="EMBL" id="OJJ87685.1"/>
    </source>
</evidence>
<keyword evidence="1" id="KW-1133">Transmembrane helix</keyword>
<feature type="transmembrane region" description="Helical" evidence="1">
    <location>
        <begin position="150"/>
        <end position="176"/>
    </location>
</feature>